<organism evidence="1 2">
    <name type="scientific">Nannochloropsis salina CCMP1776</name>
    <dbReference type="NCBI Taxonomy" id="1027361"/>
    <lineage>
        <taxon>Eukaryota</taxon>
        <taxon>Sar</taxon>
        <taxon>Stramenopiles</taxon>
        <taxon>Ochrophyta</taxon>
        <taxon>Eustigmatophyceae</taxon>
        <taxon>Eustigmatales</taxon>
        <taxon>Monodopsidaceae</taxon>
        <taxon>Microchloropsis</taxon>
        <taxon>Microchloropsis salina</taxon>
    </lineage>
</organism>
<dbReference type="EMBL" id="SDOX01000020">
    <property type="protein sequence ID" value="TFJ84123.1"/>
    <property type="molecule type" value="Genomic_DNA"/>
</dbReference>
<keyword evidence="2" id="KW-1185">Reference proteome</keyword>
<dbReference type="OrthoDB" id="10059120at2759"/>
<sequence>MQFTAEMAVGVTTPVALTPEEDVTSITNEVIEGIIGAYSSYDTSDAGDWSDRIGANTVEALTAHFGRGKERRYRFTVTVTLVQHGEGISACSAAAWNPETDFVVRVSWQNQAITCLVVVFALAW</sequence>
<gene>
    <name evidence="1" type="ORF">NSK_004596</name>
</gene>
<reference evidence="1 2" key="1">
    <citation type="submission" date="2019-01" db="EMBL/GenBank/DDBJ databases">
        <title>Nuclear Genome Assembly of the Microalgal Biofuel strain Nannochloropsis salina CCMP1776.</title>
        <authorList>
            <person name="Hovde B."/>
        </authorList>
    </citation>
    <scope>NUCLEOTIDE SEQUENCE [LARGE SCALE GENOMIC DNA]</scope>
    <source>
        <strain evidence="1 2">CCMP1776</strain>
    </source>
</reference>
<dbReference type="InterPro" id="IPR038586">
    <property type="entry name" value="Tctex-1-like_sf"/>
</dbReference>
<evidence type="ECO:0000313" key="1">
    <source>
        <dbReference type="EMBL" id="TFJ84123.1"/>
    </source>
</evidence>
<dbReference type="GO" id="GO:0005737">
    <property type="term" value="C:cytoplasm"/>
    <property type="evidence" value="ECO:0007669"/>
    <property type="project" value="TreeGrafter"/>
</dbReference>
<dbReference type="AlphaFoldDB" id="A0A4D9D274"/>
<dbReference type="PANTHER" id="PTHR21255">
    <property type="entry name" value="T-COMPLEX-ASSOCIATED-TESTIS-EXPRESSED 1/ DYNEIN LIGHT CHAIN"/>
    <property type="match status" value="1"/>
</dbReference>
<dbReference type="GO" id="GO:0007018">
    <property type="term" value="P:microtubule-based movement"/>
    <property type="evidence" value="ECO:0007669"/>
    <property type="project" value="TreeGrafter"/>
</dbReference>
<dbReference type="InterPro" id="IPR005334">
    <property type="entry name" value="Tctex-1-like"/>
</dbReference>
<comment type="caution">
    <text evidence="1">The sequence shown here is derived from an EMBL/GenBank/DDBJ whole genome shotgun (WGS) entry which is preliminary data.</text>
</comment>
<proteinExistence type="predicted"/>
<dbReference type="Gene3D" id="3.30.1140.40">
    <property type="entry name" value="Tctex-1"/>
    <property type="match status" value="1"/>
</dbReference>
<dbReference type="GO" id="GO:0045505">
    <property type="term" value="F:dynein intermediate chain binding"/>
    <property type="evidence" value="ECO:0007669"/>
    <property type="project" value="TreeGrafter"/>
</dbReference>
<evidence type="ECO:0000313" key="2">
    <source>
        <dbReference type="Proteomes" id="UP000355283"/>
    </source>
</evidence>
<accession>A0A4D9D274</accession>
<dbReference type="Pfam" id="PF03645">
    <property type="entry name" value="Tctex-1"/>
    <property type="match status" value="1"/>
</dbReference>
<name>A0A4D9D274_9STRA</name>
<dbReference type="CDD" id="cd21455">
    <property type="entry name" value="DLC-like_DYNLT1_DYNLT3"/>
    <property type="match status" value="1"/>
</dbReference>
<dbReference type="Proteomes" id="UP000355283">
    <property type="component" value="Unassembled WGS sequence"/>
</dbReference>
<dbReference type="GO" id="GO:0005868">
    <property type="term" value="C:cytoplasmic dynein complex"/>
    <property type="evidence" value="ECO:0007669"/>
    <property type="project" value="TreeGrafter"/>
</dbReference>
<protein>
    <recommendedName>
        <fullName evidence="3">Dynein light chain Tctex-type 1</fullName>
    </recommendedName>
</protein>
<evidence type="ECO:0008006" key="3">
    <source>
        <dbReference type="Google" id="ProtNLM"/>
    </source>
</evidence>